<dbReference type="Pfam" id="PF21983">
    <property type="entry name" value="NikA-like"/>
    <property type="match status" value="1"/>
</dbReference>
<evidence type="ECO:0000313" key="2">
    <source>
        <dbReference type="Proteomes" id="UP000283880"/>
    </source>
</evidence>
<dbReference type="InterPro" id="IPR053842">
    <property type="entry name" value="NikA-like"/>
</dbReference>
<name>A0A413FI70_9FIRM</name>
<proteinExistence type="predicted"/>
<gene>
    <name evidence="1" type="ORF">DWV29_06950</name>
</gene>
<dbReference type="Gene3D" id="1.20.5.780">
    <property type="entry name" value="Single helix bin"/>
    <property type="match status" value="1"/>
</dbReference>
<dbReference type="SUPFAM" id="SSF47598">
    <property type="entry name" value="Ribbon-helix-helix"/>
    <property type="match status" value="1"/>
</dbReference>
<reference evidence="1 2" key="1">
    <citation type="submission" date="2018-08" db="EMBL/GenBank/DDBJ databases">
        <title>A genome reference for cultivated species of the human gut microbiota.</title>
        <authorList>
            <person name="Zou Y."/>
            <person name="Xue W."/>
            <person name="Luo G."/>
        </authorList>
    </citation>
    <scope>NUCLEOTIDE SEQUENCE [LARGE SCALE GENOMIC DNA]</scope>
    <source>
        <strain evidence="1 2">AF04-15</strain>
    </source>
</reference>
<evidence type="ECO:0000313" key="1">
    <source>
        <dbReference type="EMBL" id="RGX30902.1"/>
    </source>
</evidence>
<sequence length="66" mass="7700">MIYLGSTYTDAQARATKEYLKKLSSISIRLKEEEKEKYEKAAKESGMSLRAFIMKSMDEKIDRDML</sequence>
<dbReference type="Proteomes" id="UP000283880">
    <property type="component" value="Unassembled WGS sequence"/>
</dbReference>
<dbReference type="EMBL" id="QSBM01000004">
    <property type="protein sequence ID" value="RGX30902.1"/>
    <property type="molecule type" value="Genomic_DNA"/>
</dbReference>
<dbReference type="InterPro" id="IPR010985">
    <property type="entry name" value="Ribbon_hlx_hlx"/>
</dbReference>
<dbReference type="GO" id="GO:0006355">
    <property type="term" value="P:regulation of DNA-templated transcription"/>
    <property type="evidence" value="ECO:0007669"/>
    <property type="project" value="InterPro"/>
</dbReference>
<accession>A0A413FI70</accession>
<organism evidence="1 2">
    <name type="scientific">Enterocloster asparagiformis</name>
    <dbReference type="NCBI Taxonomy" id="333367"/>
    <lineage>
        <taxon>Bacteria</taxon>
        <taxon>Bacillati</taxon>
        <taxon>Bacillota</taxon>
        <taxon>Clostridia</taxon>
        <taxon>Lachnospirales</taxon>
        <taxon>Lachnospiraceae</taxon>
        <taxon>Enterocloster</taxon>
    </lineage>
</organism>
<comment type="caution">
    <text evidence="1">The sequence shown here is derived from an EMBL/GenBank/DDBJ whole genome shotgun (WGS) entry which is preliminary data.</text>
</comment>
<protein>
    <submittedName>
        <fullName evidence="1">DUF1778 domain-containing protein</fullName>
    </submittedName>
</protein>
<dbReference type="AlphaFoldDB" id="A0A413FI70"/>